<organism evidence="1 2">
    <name type="scientific">Nitrosovibrio tenuis</name>
    <dbReference type="NCBI Taxonomy" id="1233"/>
    <lineage>
        <taxon>Bacteria</taxon>
        <taxon>Pseudomonadati</taxon>
        <taxon>Pseudomonadota</taxon>
        <taxon>Betaproteobacteria</taxon>
        <taxon>Nitrosomonadales</taxon>
        <taxon>Nitrosomonadaceae</taxon>
        <taxon>Nitrosovibrio</taxon>
    </lineage>
</organism>
<keyword evidence="2" id="KW-1185">Reference proteome</keyword>
<gene>
    <name evidence="1" type="ORF">SAMN05216387_102227</name>
</gene>
<evidence type="ECO:0000313" key="2">
    <source>
        <dbReference type="Proteomes" id="UP000198620"/>
    </source>
</evidence>
<protein>
    <submittedName>
        <fullName evidence="1">Uncharacterized protein</fullName>
    </submittedName>
</protein>
<sequence>MLRQGPELKEDGPRIKTRVIASARSASELFPRSCFFQLRFTCMLLVLQLNKFAVFIHFNFEFFTTYTRFSDLGFINRD</sequence>
<accession>A0A1H7IMK2</accession>
<evidence type="ECO:0000313" key="1">
    <source>
        <dbReference type="EMBL" id="SEK63554.1"/>
    </source>
</evidence>
<dbReference type="EMBL" id="FOBH01000002">
    <property type="protein sequence ID" value="SEK63554.1"/>
    <property type="molecule type" value="Genomic_DNA"/>
</dbReference>
<reference evidence="1 2" key="1">
    <citation type="submission" date="2016-10" db="EMBL/GenBank/DDBJ databases">
        <authorList>
            <person name="de Groot N.N."/>
        </authorList>
    </citation>
    <scope>NUCLEOTIDE SEQUENCE [LARGE SCALE GENOMIC DNA]</scope>
    <source>
        <strain evidence="1 2">Nv1</strain>
    </source>
</reference>
<proteinExistence type="predicted"/>
<dbReference type="AlphaFoldDB" id="A0A1H7IMK2"/>
<dbReference type="Proteomes" id="UP000198620">
    <property type="component" value="Unassembled WGS sequence"/>
</dbReference>
<name>A0A1H7IMK2_9PROT</name>
<dbReference type="STRING" id="1233.SAMN05216387_102227"/>